<organism evidence="3 4">
    <name type="scientific">Desulfovibrio legallii</name>
    <dbReference type="NCBI Taxonomy" id="571438"/>
    <lineage>
        <taxon>Bacteria</taxon>
        <taxon>Pseudomonadati</taxon>
        <taxon>Thermodesulfobacteriota</taxon>
        <taxon>Desulfovibrionia</taxon>
        <taxon>Desulfovibrionales</taxon>
        <taxon>Desulfovibrionaceae</taxon>
        <taxon>Desulfovibrio</taxon>
    </lineage>
</organism>
<gene>
    <name evidence="3" type="ORF">SAMN05192586_10487</name>
</gene>
<dbReference type="InterPro" id="IPR047767">
    <property type="entry name" value="PSP1-like"/>
</dbReference>
<dbReference type="OrthoDB" id="9779344at2"/>
<dbReference type="PROSITE" id="PS51411">
    <property type="entry name" value="PSP1_C"/>
    <property type="match status" value="1"/>
</dbReference>
<protein>
    <submittedName>
        <fullName evidence="3">Cell fate regulator YaaT, PSP1 superfamily (Controls sporulation, competence, biofilm development)</fullName>
    </submittedName>
</protein>
<dbReference type="GO" id="GO:0005737">
    <property type="term" value="C:cytoplasm"/>
    <property type="evidence" value="ECO:0007669"/>
    <property type="project" value="TreeGrafter"/>
</dbReference>
<evidence type="ECO:0000259" key="2">
    <source>
        <dbReference type="PROSITE" id="PS51411"/>
    </source>
</evidence>
<dbReference type="PANTHER" id="PTHR43830">
    <property type="entry name" value="PROTEIN PSP1"/>
    <property type="match status" value="1"/>
</dbReference>
<dbReference type="STRING" id="571438.SAMN05192586_10487"/>
<feature type="compositionally biased region" description="Basic residues" evidence="1">
    <location>
        <begin position="341"/>
        <end position="351"/>
    </location>
</feature>
<feature type="domain" description="PSP1 C-terminal" evidence="2">
    <location>
        <begin position="61"/>
        <end position="146"/>
    </location>
</feature>
<dbReference type="PANTHER" id="PTHR43830:SF3">
    <property type="entry name" value="PROTEIN PSP1"/>
    <property type="match status" value="1"/>
</dbReference>
<feature type="region of interest" description="Disordered" evidence="1">
    <location>
        <begin position="268"/>
        <end position="358"/>
    </location>
</feature>
<dbReference type="NCBIfam" id="NF041131">
    <property type="entry name" value="RicT_YaaT_fam"/>
    <property type="match status" value="1"/>
</dbReference>
<keyword evidence="4" id="KW-1185">Reference proteome</keyword>
<dbReference type="Pfam" id="PF04468">
    <property type="entry name" value="PSP1"/>
    <property type="match status" value="1"/>
</dbReference>
<sequence>MSSPVYGVRFRPLGQTSYYKGPCDLKAGDCVLIAAEQGTALGRVVSGPLPLPEELRDQAVPQILRLADPEDIRQGEENDRLAEEAAAFCRGCIRERRMDMKLVDVEVFFDRSKLIFYFTAPARIDFRDLVKDLVREYRARIELRQIGVRHETQMVGAVGNCGMVCCCRRYLRRFAPVTIRMAKEQNLFLNPAKISGICGRLLCCLAYEQENYDNFHRHCPRLGKRYQTDKGPMKVLRANMFRNSLSVLTETGEEQELRLEEWQALSPFRPEAPQNGAPQSRQAVKPPQGDGLLVVSVTPETVDSVDQTFAPGGGPEAAAPEDRGGAAESAPEGNGPARGAAKPRRKRRRRPQHPEADQ</sequence>
<accession>A0A1G7KG65</accession>
<dbReference type="InterPro" id="IPR007557">
    <property type="entry name" value="PSP1_C"/>
</dbReference>
<proteinExistence type="predicted"/>
<name>A0A1G7KG65_9BACT</name>
<evidence type="ECO:0000313" key="3">
    <source>
        <dbReference type="EMBL" id="SDF36004.1"/>
    </source>
</evidence>
<feature type="compositionally biased region" description="Polar residues" evidence="1">
    <location>
        <begin position="298"/>
        <end position="307"/>
    </location>
</feature>
<dbReference type="EMBL" id="FNBX01000004">
    <property type="protein sequence ID" value="SDF36004.1"/>
    <property type="molecule type" value="Genomic_DNA"/>
</dbReference>
<evidence type="ECO:0000256" key="1">
    <source>
        <dbReference type="SAM" id="MobiDB-lite"/>
    </source>
</evidence>
<dbReference type="RefSeq" id="WP_092153043.1">
    <property type="nucleotide sequence ID" value="NZ_FNBX01000004.1"/>
</dbReference>
<dbReference type="AlphaFoldDB" id="A0A1G7KG65"/>
<dbReference type="Proteomes" id="UP000199355">
    <property type="component" value="Unassembled WGS sequence"/>
</dbReference>
<reference evidence="4" key="1">
    <citation type="submission" date="2016-10" db="EMBL/GenBank/DDBJ databases">
        <authorList>
            <person name="Varghese N."/>
            <person name="Submissions S."/>
        </authorList>
    </citation>
    <scope>NUCLEOTIDE SEQUENCE [LARGE SCALE GENOMIC DNA]</scope>
    <source>
        <strain evidence="4">KHC7</strain>
    </source>
</reference>
<evidence type="ECO:0000313" key="4">
    <source>
        <dbReference type="Proteomes" id="UP000199355"/>
    </source>
</evidence>